<dbReference type="SUPFAM" id="SSF52172">
    <property type="entry name" value="CheY-like"/>
    <property type="match status" value="1"/>
</dbReference>
<keyword evidence="5" id="KW-0547">Nucleotide-binding</keyword>
<evidence type="ECO:0000259" key="13">
    <source>
        <dbReference type="PROSITE" id="PS50110"/>
    </source>
</evidence>
<feature type="domain" description="Histidine kinase" evidence="12">
    <location>
        <begin position="318"/>
        <end position="538"/>
    </location>
</feature>
<dbReference type="InterPro" id="IPR036097">
    <property type="entry name" value="HisK_dim/P_sf"/>
</dbReference>
<accession>A0A0X8JIH6</accession>
<dbReference type="STRING" id="44742.AXF13_04560"/>
<dbReference type="InterPro" id="IPR003594">
    <property type="entry name" value="HATPase_dom"/>
</dbReference>
<evidence type="ECO:0000313" key="14">
    <source>
        <dbReference type="EMBL" id="AMD89440.1"/>
    </source>
</evidence>
<dbReference type="SMART" id="SM00448">
    <property type="entry name" value="REC"/>
    <property type="match status" value="1"/>
</dbReference>
<dbReference type="PRINTS" id="PR00344">
    <property type="entry name" value="BCTRLSENSOR"/>
</dbReference>
<dbReference type="FunFam" id="1.10.287.130:FF:000002">
    <property type="entry name" value="Two-component osmosensing histidine kinase"/>
    <property type="match status" value="1"/>
</dbReference>
<comment type="subunit">
    <text evidence="9">At low DSF concentrations, interacts with RpfF.</text>
</comment>
<dbReference type="SMART" id="SM00065">
    <property type="entry name" value="GAF"/>
    <property type="match status" value="1"/>
</dbReference>
<feature type="modified residue" description="4-aspartylphosphate" evidence="11">
    <location>
        <position position="609"/>
    </location>
</feature>
<dbReference type="EC" id="2.7.13.3" evidence="2"/>
<dbReference type="SMART" id="SM00388">
    <property type="entry name" value="HisKA"/>
    <property type="match status" value="1"/>
</dbReference>
<dbReference type="PANTHER" id="PTHR45339:SF1">
    <property type="entry name" value="HYBRID SIGNAL TRANSDUCTION HISTIDINE KINASE J"/>
    <property type="match status" value="1"/>
</dbReference>
<evidence type="ECO:0000259" key="12">
    <source>
        <dbReference type="PROSITE" id="PS50109"/>
    </source>
</evidence>
<dbReference type="InterPro" id="IPR011006">
    <property type="entry name" value="CheY-like_superfamily"/>
</dbReference>
<dbReference type="InterPro" id="IPR003018">
    <property type="entry name" value="GAF"/>
</dbReference>
<protein>
    <recommendedName>
        <fullName evidence="10">Sensory/regulatory protein RpfC</fullName>
        <ecNumber evidence="2">2.7.13.3</ecNumber>
    </recommendedName>
</protein>
<evidence type="ECO:0000256" key="8">
    <source>
        <dbReference type="ARBA" id="ARBA00023012"/>
    </source>
</evidence>
<dbReference type="Pfam" id="PF02518">
    <property type="entry name" value="HATPase_c"/>
    <property type="match status" value="1"/>
</dbReference>
<evidence type="ECO:0000256" key="3">
    <source>
        <dbReference type="ARBA" id="ARBA00022553"/>
    </source>
</evidence>
<dbReference type="SMART" id="SM00387">
    <property type="entry name" value="HATPase_c"/>
    <property type="match status" value="1"/>
</dbReference>
<dbReference type="SUPFAM" id="SSF55874">
    <property type="entry name" value="ATPase domain of HSP90 chaperone/DNA topoisomerase II/histidine kinase"/>
    <property type="match status" value="1"/>
</dbReference>
<dbReference type="InterPro" id="IPR001789">
    <property type="entry name" value="Sig_transdc_resp-reg_receiver"/>
</dbReference>
<evidence type="ECO:0000256" key="5">
    <source>
        <dbReference type="ARBA" id="ARBA00022741"/>
    </source>
</evidence>
<dbReference type="InterPro" id="IPR029016">
    <property type="entry name" value="GAF-like_dom_sf"/>
</dbReference>
<dbReference type="Gene3D" id="1.10.287.130">
    <property type="match status" value="1"/>
</dbReference>
<dbReference type="Gene3D" id="3.30.450.40">
    <property type="match status" value="1"/>
</dbReference>
<dbReference type="Gene3D" id="3.30.565.10">
    <property type="entry name" value="Histidine kinase-like ATPase, C-terminal domain"/>
    <property type="match status" value="1"/>
</dbReference>
<dbReference type="Pfam" id="PF01590">
    <property type="entry name" value="GAF"/>
    <property type="match status" value="1"/>
</dbReference>
<dbReference type="KEGG" id="dfi:AXF13_04560"/>
<gene>
    <name evidence="14" type="ORF">AXF13_04560</name>
</gene>
<dbReference type="InterPro" id="IPR004358">
    <property type="entry name" value="Sig_transdc_His_kin-like_C"/>
</dbReference>
<comment type="catalytic activity">
    <reaction evidence="1">
        <text>ATP + protein L-histidine = ADP + protein N-phospho-L-histidine.</text>
        <dbReference type="EC" id="2.7.13.3"/>
    </reaction>
</comment>
<dbReference type="Pfam" id="PF00512">
    <property type="entry name" value="HisKA"/>
    <property type="match status" value="1"/>
</dbReference>
<dbReference type="GO" id="GO:0005524">
    <property type="term" value="F:ATP binding"/>
    <property type="evidence" value="ECO:0007669"/>
    <property type="project" value="UniProtKB-KW"/>
</dbReference>
<dbReference type="PROSITE" id="PS50110">
    <property type="entry name" value="RESPONSE_REGULATORY"/>
    <property type="match status" value="1"/>
</dbReference>
<evidence type="ECO:0000256" key="9">
    <source>
        <dbReference type="ARBA" id="ARBA00064003"/>
    </source>
</evidence>
<dbReference type="AlphaFoldDB" id="A0A0X8JIH6"/>
<dbReference type="GO" id="GO:0000155">
    <property type="term" value="F:phosphorelay sensor kinase activity"/>
    <property type="evidence" value="ECO:0007669"/>
    <property type="project" value="InterPro"/>
</dbReference>
<evidence type="ECO:0000256" key="4">
    <source>
        <dbReference type="ARBA" id="ARBA00022679"/>
    </source>
</evidence>
<evidence type="ECO:0000313" key="15">
    <source>
        <dbReference type="Proteomes" id="UP000069241"/>
    </source>
</evidence>
<keyword evidence="15" id="KW-1185">Reference proteome</keyword>
<proteinExistence type="predicted"/>
<name>A0A0X8JIH6_9BACT</name>
<dbReference type="CDD" id="cd00082">
    <property type="entry name" value="HisKA"/>
    <property type="match status" value="1"/>
</dbReference>
<sequence length="683" mass="76645">MPTTAQFSGEHFSNPLALALEISSFALLNDRKEPFLKTALASIGESLHCGQVCLFEYENKTWREPLVWFNQVLEKAHGASPPADTELLAPILDILLQRKSFCATDTSLMPAGPQRDLLLQLQVKSLFCLPILYDGQLFGGICLLHRVAPRQWTPEDAGICHLLGNMLAITLTHFRLYERLRHKHDQLCDILDAFVDPVYIIDMESYELLFLNKSVEASFPKPEGPMGNICYKRLQGRDSPCPFCTNAIIASRNEPYQWTYENELTKRTYTVVDKVIHWDTGHPVRLSISTDVTDLLRTQHEKQAAVIASQAKSEFLAHMSHEIRTPMNGIIGLTHLALQSDPSPEHKDYLHKIRSSATSLLAIINDILDLSKIEANKMVLENVNYTMEEVLDFVYTSIRFPLDQKGLEYICEVADDVPLKLWGDGLRLKQVLLNLLSNAVKFTSKGSVRLRIRRENSDGQDLLHFMVTDTGMGISREYQQHLFDPYTQANASIARRFGGTGLGLSICKRIAGLMRGNLWCESEPGNGSTFHLSIPCILSRKLPGACPTVQSSLPLPGGARILLVEDNEINQEIARAMLHQLGLDCDLAQNGKEAVSMALAKDYDLLLMDVRMPIMDGLTATRLIREKLTVREKSSTLPIVAMTAATLPENIDEILDAGMDDHISKPFDATVLRNKLAYWLKRR</sequence>
<dbReference type="CDD" id="cd16922">
    <property type="entry name" value="HATPase_EvgS-ArcB-TorS-like"/>
    <property type="match status" value="1"/>
</dbReference>
<keyword evidence="7" id="KW-0067">ATP-binding</keyword>
<dbReference type="Pfam" id="PF00072">
    <property type="entry name" value="Response_reg"/>
    <property type="match status" value="1"/>
</dbReference>
<evidence type="ECO:0000256" key="2">
    <source>
        <dbReference type="ARBA" id="ARBA00012438"/>
    </source>
</evidence>
<reference evidence="15" key="1">
    <citation type="submission" date="2016-02" db="EMBL/GenBank/DDBJ databases">
        <authorList>
            <person name="Holder M.E."/>
            <person name="Ajami N.J."/>
            <person name="Petrosino J.F."/>
        </authorList>
    </citation>
    <scope>NUCLEOTIDE SEQUENCE [LARGE SCALE GENOMIC DNA]</scope>
    <source>
        <strain evidence="15">CCUG 45958</strain>
    </source>
</reference>
<dbReference type="SUPFAM" id="SSF55781">
    <property type="entry name" value="GAF domain-like"/>
    <property type="match status" value="1"/>
</dbReference>
<keyword evidence="4" id="KW-0808">Transferase</keyword>
<evidence type="ECO:0000256" key="6">
    <source>
        <dbReference type="ARBA" id="ARBA00022777"/>
    </source>
</evidence>
<dbReference type="PANTHER" id="PTHR45339">
    <property type="entry name" value="HYBRID SIGNAL TRANSDUCTION HISTIDINE KINASE J"/>
    <property type="match status" value="1"/>
</dbReference>
<dbReference type="EMBL" id="CP014229">
    <property type="protein sequence ID" value="AMD89440.1"/>
    <property type="molecule type" value="Genomic_DNA"/>
</dbReference>
<evidence type="ECO:0000256" key="7">
    <source>
        <dbReference type="ARBA" id="ARBA00022840"/>
    </source>
</evidence>
<evidence type="ECO:0000256" key="1">
    <source>
        <dbReference type="ARBA" id="ARBA00000085"/>
    </source>
</evidence>
<dbReference type="Proteomes" id="UP000069241">
    <property type="component" value="Chromosome"/>
</dbReference>
<dbReference type="Gene3D" id="3.40.50.2300">
    <property type="match status" value="1"/>
</dbReference>
<dbReference type="RefSeq" id="WP_062251811.1">
    <property type="nucleotide sequence ID" value="NZ_CP014229.1"/>
</dbReference>
<dbReference type="InterPro" id="IPR005467">
    <property type="entry name" value="His_kinase_dom"/>
</dbReference>
<keyword evidence="3 11" id="KW-0597">Phosphoprotein</keyword>
<evidence type="ECO:0000256" key="11">
    <source>
        <dbReference type="PROSITE-ProRule" id="PRU00169"/>
    </source>
</evidence>
<keyword evidence="8" id="KW-0902">Two-component regulatory system</keyword>
<dbReference type="CDD" id="cd17546">
    <property type="entry name" value="REC_hyHK_CKI1_RcsC-like"/>
    <property type="match status" value="1"/>
</dbReference>
<keyword evidence="6 14" id="KW-0418">Kinase</keyword>
<dbReference type="SUPFAM" id="SSF47384">
    <property type="entry name" value="Homodimeric domain of signal transducing histidine kinase"/>
    <property type="match status" value="1"/>
</dbReference>
<dbReference type="PROSITE" id="PS50109">
    <property type="entry name" value="HIS_KIN"/>
    <property type="match status" value="1"/>
</dbReference>
<feature type="domain" description="Response regulatory" evidence="13">
    <location>
        <begin position="560"/>
        <end position="680"/>
    </location>
</feature>
<dbReference type="InterPro" id="IPR036890">
    <property type="entry name" value="HATPase_C_sf"/>
</dbReference>
<dbReference type="FunFam" id="3.30.565.10:FF:000010">
    <property type="entry name" value="Sensor histidine kinase RcsC"/>
    <property type="match status" value="1"/>
</dbReference>
<organism evidence="14 15">
    <name type="scientific">Desulfovibrio fairfieldensis</name>
    <dbReference type="NCBI Taxonomy" id="44742"/>
    <lineage>
        <taxon>Bacteria</taxon>
        <taxon>Pseudomonadati</taxon>
        <taxon>Thermodesulfobacteriota</taxon>
        <taxon>Desulfovibrionia</taxon>
        <taxon>Desulfovibrionales</taxon>
        <taxon>Desulfovibrionaceae</taxon>
        <taxon>Desulfovibrio</taxon>
    </lineage>
</organism>
<dbReference type="InterPro" id="IPR003661">
    <property type="entry name" value="HisK_dim/P_dom"/>
</dbReference>
<evidence type="ECO:0000256" key="10">
    <source>
        <dbReference type="ARBA" id="ARBA00068150"/>
    </source>
</evidence>